<dbReference type="GO" id="GO:0047372">
    <property type="term" value="F:monoacylglycerol lipase activity"/>
    <property type="evidence" value="ECO:0007669"/>
    <property type="project" value="TreeGrafter"/>
</dbReference>
<organism evidence="5">
    <name type="scientific">marine metagenome</name>
    <dbReference type="NCBI Taxonomy" id="408172"/>
    <lineage>
        <taxon>unclassified sequences</taxon>
        <taxon>metagenomes</taxon>
        <taxon>ecological metagenomes</taxon>
    </lineage>
</organism>
<dbReference type="InterPro" id="IPR012020">
    <property type="entry name" value="ABHD4"/>
</dbReference>
<evidence type="ECO:0000256" key="3">
    <source>
        <dbReference type="ARBA" id="ARBA00022801"/>
    </source>
</evidence>
<evidence type="ECO:0000313" key="5">
    <source>
        <dbReference type="EMBL" id="SVA93226.1"/>
    </source>
</evidence>
<keyword evidence="3" id="KW-0378">Hydrolase</keyword>
<dbReference type="PANTHER" id="PTHR10794">
    <property type="entry name" value="ABHYDROLASE DOMAIN-CONTAINING PROTEIN"/>
    <property type="match status" value="1"/>
</dbReference>
<dbReference type="EMBL" id="UINC01022820">
    <property type="protein sequence ID" value="SVA93226.1"/>
    <property type="molecule type" value="Genomic_DNA"/>
</dbReference>
<evidence type="ECO:0000259" key="4">
    <source>
        <dbReference type="Pfam" id="PF00561"/>
    </source>
</evidence>
<proteinExistence type="inferred from homology"/>
<dbReference type="Pfam" id="PF00561">
    <property type="entry name" value="Abhydrolase_1"/>
    <property type="match status" value="1"/>
</dbReference>
<dbReference type="PROSITE" id="PS01133">
    <property type="entry name" value="UPF0017"/>
    <property type="match status" value="1"/>
</dbReference>
<dbReference type="PANTHER" id="PTHR10794:SF94">
    <property type="entry name" value="ESTERASE YHET-RELATED"/>
    <property type="match status" value="1"/>
</dbReference>
<dbReference type="NCBIfam" id="NF008218">
    <property type="entry name" value="PRK10985.1"/>
    <property type="match status" value="1"/>
</dbReference>
<name>A0A381ZVD7_9ZZZZ</name>
<dbReference type="SUPFAM" id="SSF53474">
    <property type="entry name" value="alpha/beta-Hydrolases"/>
    <property type="match status" value="1"/>
</dbReference>
<dbReference type="AlphaFoldDB" id="A0A381ZVD7"/>
<dbReference type="Gene3D" id="3.40.50.1820">
    <property type="entry name" value="alpha/beta hydrolase"/>
    <property type="match status" value="1"/>
</dbReference>
<evidence type="ECO:0000256" key="2">
    <source>
        <dbReference type="ARBA" id="ARBA00022487"/>
    </source>
</evidence>
<dbReference type="GO" id="GO:0034338">
    <property type="term" value="F:short-chain carboxylesterase activity"/>
    <property type="evidence" value="ECO:0007669"/>
    <property type="project" value="TreeGrafter"/>
</dbReference>
<accession>A0A381ZVD7</accession>
<dbReference type="PIRSF" id="PIRSF005211">
    <property type="entry name" value="Ab_hydro_YheT"/>
    <property type="match status" value="1"/>
</dbReference>
<dbReference type="InterPro" id="IPR029058">
    <property type="entry name" value="AB_hydrolase_fold"/>
</dbReference>
<sequence>MTGSRPAATARSGTSADSIAWIPDSFVPPWWLAGTHLQTLMGKFLRSASYREFTRERIELPDGDFLDLDWTPETNPLSPLVLLLHGLEGHTSRGYVLQACQTLAKQDMRAVALNFRGCSGESNRTPRFYHSGETGDIGIVITHLRKRFPNRPIMAMGFSLGGNILLKFLGERSVAGETPVSAAVAVSVPYDLSAGADTLEIGLMARLYTWYFVRSLRAKVRAKQDSLRDTIDLDAARSSSTIREFDNAVTAPLHGFRDAEDYYHKSSSKKFLSTIRVPTLLVHSLDDPFLPSSAIPVQEVETNPYLTLVVTERGGHMGFIQNASSPVSSFWLEEQTSAFLTHFRRKSAGGPGN</sequence>
<protein>
    <recommendedName>
        <fullName evidence="4">AB hydrolase-1 domain-containing protein</fullName>
    </recommendedName>
</protein>
<gene>
    <name evidence="5" type="ORF">METZ01_LOCUS146080</name>
</gene>
<comment type="similarity">
    <text evidence="1">Belongs to the AB hydrolase superfamily. AB hydrolase 4 family.</text>
</comment>
<dbReference type="InterPro" id="IPR000952">
    <property type="entry name" value="AB_hydrolase_4_CS"/>
</dbReference>
<feature type="domain" description="AB hydrolase-1" evidence="4">
    <location>
        <begin position="79"/>
        <end position="322"/>
    </location>
</feature>
<keyword evidence="2" id="KW-0719">Serine esterase</keyword>
<reference evidence="5" key="1">
    <citation type="submission" date="2018-05" db="EMBL/GenBank/DDBJ databases">
        <authorList>
            <person name="Lanie J.A."/>
            <person name="Ng W.-L."/>
            <person name="Kazmierczak K.M."/>
            <person name="Andrzejewski T.M."/>
            <person name="Davidsen T.M."/>
            <person name="Wayne K.J."/>
            <person name="Tettelin H."/>
            <person name="Glass J.I."/>
            <person name="Rusch D."/>
            <person name="Podicherti R."/>
            <person name="Tsui H.-C.T."/>
            <person name="Winkler M.E."/>
        </authorList>
    </citation>
    <scope>NUCLEOTIDE SEQUENCE</scope>
</reference>
<evidence type="ECO:0000256" key="1">
    <source>
        <dbReference type="ARBA" id="ARBA00010884"/>
    </source>
</evidence>
<dbReference type="InterPro" id="IPR000073">
    <property type="entry name" value="AB_hydrolase_1"/>
</dbReference>
<dbReference type="InterPro" id="IPR050960">
    <property type="entry name" value="AB_hydrolase_4_sf"/>
</dbReference>